<evidence type="ECO:0000259" key="1">
    <source>
        <dbReference type="PROSITE" id="PS50106"/>
    </source>
</evidence>
<feature type="non-terminal residue" evidence="2">
    <location>
        <position position="1"/>
    </location>
</feature>
<gene>
    <name evidence="2" type="ORF">GE061_000801</name>
</gene>
<feature type="domain" description="PDZ" evidence="1">
    <location>
        <begin position="1"/>
        <end position="38"/>
    </location>
</feature>
<sequence>DHILSVNGIDISKMNHDEAAAVLKTAVGKVNIKLGRYKANESGEGRCRTVMLERGTDGLGFSIIGDYRSLPRYLPIYVKTVHEEAAAVVLKRGDRIVAVDHHNLTGLTHQQAVQLLKNSLQTVTLTIHS</sequence>
<protein>
    <recommendedName>
        <fullName evidence="1">PDZ domain-containing protein</fullName>
    </recommendedName>
</protein>
<keyword evidence="3" id="KW-1185">Reference proteome</keyword>
<dbReference type="EMBL" id="WIXP02000001">
    <property type="protein sequence ID" value="KAF6216459.1"/>
    <property type="molecule type" value="Genomic_DNA"/>
</dbReference>
<feature type="domain" description="PDZ" evidence="1">
    <location>
        <begin position="49"/>
        <end position="129"/>
    </location>
</feature>
<dbReference type="Gene3D" id="2.30.42.10">
    <property type="match status" value="2"/>
</dbReference>
<dbReference type="SUPFAM" id="SSF50156">
    <property type="entry name" value="PDZ domain-like"/>
    <property type="match status" value="2"/>
</dbReference>
<dbReference type="InterPro" id="IPR001478">
    <property type="entry name" value="PDZ"/>
</dbReference>
<dbReference type="PANTHER" id="PTHR19964">
    <property type="entry name" value="MULTIPLE PDZ DOMAIN PROTEIN"/>
    <property type="match status" value="1"/>
</dbReference>
<evidence type="ECO:0000313" key="2">
    <source>
        <dbReference type="EMBL" id="KAF6216459.1"/>
    </source>
</evidence>
<dbReference type="PANTHER" id="PTHR19964:SF97">
    <property type="entry name" value="PDZ DOMAIN-CONTAINING PROTEIN"/>
    <property type="match status" value="1"/>
</dbReference>
<dbReference type="SMART" id="SM00228">
    <property type="entry name" value="PDZ"/>
    <property type="match status" value="1"/>
</dbReference>
<dbReference type="PROSITE" id="PS50106">
    <property type="entry name" value="PDZ"/>
    <property type="match status" value="2"/>
</dbReference>
<evidence type="ECO:0000313" key="3">
    <source>
        <dbReference type="Proteomes" id="UP000466442"/>
    </source>
</evidence>
<reference evidence="2" key="1">
    <citation type="journal article" date="2021" name="Mol. Ecol. Resour.">
        <title>Apolygus lucorum genome provides insights into omnivorousness and mesophyll feeding.</title>
        <authorList>
            <person name="Liu Y."/>
            <person name="Liu H."/>
            <person name="Wang H."/>
            <person name="Huang T."/>
            <person name="Liu B."/>
            <person name="Yang B."/>
            <person name="Yin L."/>
            <person name="Li B."/>
            <person name="Zhang Y."/>
            <person name="Zhang S."/>
            <person name="Jiang F."/>
            <person name="Zhang X."/>
            <person name="Ren Y."/>
            <person name="Wang B."/>
            <person name="Wang S."/>
            <person name="Lu Y."/>
            <person name="Wu K."/>
            <person name="Fan W."/>
            <person name="Wang G."/>
        </authorList>
    </citation>
    <scope>NUCLEOTIDE SEQUENCE</scope>
    <source>
        <strain evidence="2">12Hb</strain>
    </source>
</reference>
<organism evidence="2 3">
    <name type="scientific">Apolygus lucorum</name>
    <name type="common">Small green plant bug</name>
    <name type="synonym">Lygocoris lucorum</name>
    <dbReference type="NCBI Taxonomy" id="248454"/>
    <lineage>
        <taxon>Eukaryota</taxon>
        <taxon>Metazoa</taxon>
        <taxon>Ecdysozoa</taxon>
        <taxon>Arthropoda</taxon>
        <taxon>Hexapoda</taxon>
        <taxon>Insecta</taxon>
        <taxon>Pterygota</taxon>
        <taxon>Neoptera</taxon>
        <taxon>Paraneoptera</taxon>
        <taxon>Hemiptera</taxon>
        <taxon>Heteroptera</taxon>
        <taxon>Panheteroptera</taxon>
        <taxon>Cimicomorpha</taxon>
        <taxon>Miridae</taxon>
        <taxon>Mirini</taxon>
        <taxon>Apolygus</taxon>
    </lineage>
</organism>
<dbReference type="OrthoDB" id="6022711at2759"/>
<dbReference type="InterPro" id="IPR036034">
    <property type="entry name" value="PDZ_sf"/>
</dbReference>
<comment type="caution">
    <text evidence="2">The sequence shown here is derived from an EMBL/GenBank/DDBJ whole genome shotgun (WGS) entry which is preliminary data.</text>
</comment>
<dbReference type="Proteomes" id="UP000466442">
    <property type="component" value="Linkage Group LG1"/>
</dbReference>
<accession>A0A8S9Y6V9</accession>
<name>A0A8S9Y6V9_APOLU</name>
<proteinExistence type="predicted"/>
<dbReference type="AlphaFoldDB" id="A0A8S9Y6V9"/>
<dbReference type="Pfam" id="PF00595">
    <property type="entry name" value="PDZ"/>
    <property type="match status" value="2"/>
</dbReference>
<dbReference type="InterPro" id="IPR051342">
    <property type="entry name" value="PDZ_scaffold"/>
</dbReference>